<evidence type="ECO:0000313" key="1">
    <source>
        <dbReference type="EMBL" id="GFN89916.1"/>
    </source>
</evidence>
<keyword evidence="2" id="KW-1185">Reference proteome</keyword>
<accession>A0AAV3Z5U9</accession>
<name>A0AAV3Z5U9_9GAST</name>
<dbReference type="EMBL" id="BLXT01001969">
    <property type="protein sequence ID" value="GFN89916.1"/>
    <property type="molecule type" value="Genomic_DNA"/>
</dbReference>
<protein>
    <submittedName>
        <fullName evidence="1">Uncharacterized protein</fullName>
    </submittedName>
</protein>
<evidence type="ECO:0000313" key="2">
    <source>
        <dbReference type="Proteomes" id="UP000735302"/>
    </source>
</evidence>
<comment type="caution">
    <text evidence="1">The sequence shown here is derived from an EMBL/GenBank/DDBJ whole genome shotgun (WGS) entry which is preliminary data.</text>
</comment>
<organism evidence="1 2">
    <name type="scientific">Plakobranchus ocellatus</name>
    <dbReference type="NCBI Taxonomy" id="259542"/>
    <lineage>
        <taxon>Eukaryota</taxon>
        <taxon>Metazoa</taxon>
        <taxon>Spiralia</taxon>
        <taxon>Lophotrochozoa</taxon>
        <taxon>Mollusca</taxon>
        <taxon>Gastropoda</taxon>
        <taxon>Heterobranchia</taxon>
        <taxon>Euthyneura</taxon>
        <taxon>Panpulmonata</taxon>
        <taxon>Sacoglossa</taxon>
        <taxon>Placobranchoidea</taxon>
        <taxon>Plakobranchidae</taxon>
        <taxon>Plakobranchus</taxon>
    </lineage>
</organism>
<gene>
    <name evidence="1" type="ORF">PoB_001642200</name>
</gene>
<proteinExistence type="predicted"/>
<reference evidence="1 2" key="1">
    <citation type="journal article" date="2021" name="Elife">
        <title>Chloroplast acquisition without the gene transfer in kleptoplastic sea slugs, Plakobranchus ocellatus.</title>
        <authorList>
            <person name="Maeda T."/>
            <person name="Takahashi S."/>
            <person name="Yoshida T."/>
            <person name="Shimamura S."/>
            <person name="Takaki Y."/>
            <person name="Nagai Y."/>
            <person name="Toyoda A."/>
            <person name="Suzuki Y."/>
            <person name="Arimoto A."/>
            <person name="Ishii H."/>
            <person name="Satoh N."/>
            <person name="Nishiyama T."/>
            <person name="Hasebe M."/>
            <person name="Maruyama T."/>
            <person name="Minagawa J."/>
            <person name="Obokata J."/>
            <person name="Shigenobu S."/>
        </authorList>
    </citation>
    <scope>NUCLEOTIDE SEQUENCE [LARGE SCALE GENOMIC DNA]</scope>
</reference>
<sequence length="78" mass="8862">MRLHGDLTRWKTSVFVIPLSRLSNRSLRLSPSHIMSISQAVQAWDAWRRRLLASLSVHSNRHSGMCSLHISQLGLSTL</sequence>
<dbReference type="Proteomes" id="UP000735302">
    <property type="component" value="Unassembled WGS sequence"/>
</dbReference>
<dbReference type="AlphaFoldDB" id="A0AAV3Z5U9"/>